<feature type="region of interest" description="Disordered" evidence="1">
    <location>
        <begin position="187"/>
        <end position="250"/>
    </location>
</feature>
<dbReference type="EMBL" id="BLXT01003024">
    <property type="protein sequence ID" value="GFN99815.1"/>
    <property type="molecule type" value="Genomic_DNA"/>
</dbReference>
<proteinExistence type="predicted"/>
<evidence type="ECO:0000256" key="1">
    <source>
        <dbReference type="SAM" id="MobiDB-lite"/>
    </source>
</evidence>
<feature type="compositionally biased region" description="Low complexity" evidence="1">
    <location>
        <begin position="221"/>
        <end position="231"/>
    </location>
</feature>
<comment type="caution">
    <text evidence="2">The sequence shown here is derived from an EMBL/GenBank/DDBJ whole genome shotgun (WGS) entry which is preliminary data.</text>
</comment>
<evidence type="ECO:0000313" key="3">
    <source>
        <dbReference type="Proteomes" id="UP000735302"/>
    </source>
</evidence>
<sequence length="250" mass="27740">MPDGTLRKGTGKMPSDLTATVHSQRSRPQRQWEITLPDGTVRRGRGAIPADLARLLAMNGKRRKRRQAMKGSTSRVMDILSNCGATKNLPPSLHLYSGFRDVSLTVVTSNSPVGVTVSLPAHEGINEVMFMYDGQYLTGNANGYVGRKPLSGQIKSAPSPVMLGQCLFRNRNYFVGEIDMEQQKIKKNHDDNNNINNDDDDDSNTNKDDEDDSSNHDDNNNNDNNKNNDNTNADDKNDDNDNNNKNNCSK</sequence>
<feature type="compositionally biased region" description="Acidic residues" evidence="1">
    <location>
        <begin position="197"/>
        <end position="212"/>
    </location>
</feature>
<keyword evidence="3" id="KW-1185">Reference proteome</keyword>
<reference evidence="2 3" key="1">
    <citation type="journal article" date="2021" name="Elife">
        <title>Chloroplast acquisition without the gene transfer in kleptoplastic sea slugs, Plakobranchus ocellatus.</title>
        <authorList>
            <person name="Maeda T."/>
            <person name="Takahashi S."/>
            <person name="Yoshida T."/>
            <person name="Shimamura S."/>
            <person name="Takaki Y."/>
            <person name="Nagai Y."/>
            <person name="Toyoda A."/>
            <person name="Suzuki Y."/>
            <person name="Arimoto A."/>
            <person name="Ishii H."/>
            <person name="Satoh N."/>
            <person name="Nishiyama T."/>
            <person name="Hasebe M."/>
            <person name="Maruyama T."/>
            <person name="Minagawa J."/>
            <person name="Obokata J."/>
            <person name="Shigenobu S."/>
        </authorList>
    </citation>
    <scope>NUCLEOTIDE SEQUENCE [LARGE SCALE GENOMIC DNA]</scope>
</reference>
<organism evidence="2 3">
    <name type="scientific">Plakobranchus ocellatus</name>
    <dbReference type="NCBI Taxonomy" id="259542"/>
    <lineage>
        <taxon>Eukaryota</taxon>
        <taxon>Metazoa</taxon>
        <taxon>Spiralia</taxon>
        <taxon>Lophotrochozoa</taxon>
        <taxon>Mollusca</taxon>
        <taxon>Gastropoda</taxon>
        <taxon>Heterobranchia</taxon>
        <taxon>Euthyneura</taxon>
        <taxon>Panpulmonata</taxon>
        <taxon>Sacoglossa</taxon>
        <taxon>Placobranchoidea</taxon>
        <taxon>Plakobranchidae</taxon>
        <taxon>Plakobranchus</taxon>
    </lineage>
</organism>
<accession>A0AAV3ZL17</accession>
<name>A0AAV3ZL17_9GAST</name>
<dbReference type="AlphaFoldDB" id="A0AAV3ZL17"/>
<dbReference type="Proteomes" id="UP000735302">
    <property type="component" value="Unassembled WGS sequence"/>
</dbReference>
<evidence type="ECO:0000313" key="2">
    <source>
        <dbReference type="EMBL" id="GFN99815.1"/>
    </source>
</evidence>
<protein>
    <submittedName>
        <fullName evidence="2">Uncharacterized protein</fullName>
    </submittedName>
</protein>
<gene>
    <name evidence="2" type="ORF">PoB_002632100</name>
</gene>
<feature type="region of interest" description="Disordered" evidence="1">
    <location>
        <begin position="1"/>
        <end position="29"/>
    </location>
</feature>